<sequence>MARQPLIINSIPFHSQQDAITYFRAMLGRYRDGEEILGEDFEMLLALLERHPRAVTKIGGGVKRLYKDKTAKTTSCFWIERQDGSVTDFSYREAIRAKEKSLYQEFAEACRQAVDEDLRLMKKNHFAIHADAEGKVKCDITGERVAFHESHLDHKKPLTFQTLVQTFMGAHEIEITREMLSMHQDGQFQTAFVDVDLKEKFRRFHHKIADLRIIKAGLNLSLGGAERITPSRRPVVILPELLSPVHSGNTTQEDAER</sequence>
<proteinExistence type="predicted"/>
<dbReference type="Gene3D" id="3.10.450.40">
    <property type="match status" value="1"/>
</dbReference>
<dbReference type="AlphaFoldDB" id="D5BYY4"/>
<dbReference type="InterPro" id="IPR044673">
    <property type="entry name" value="DCL-like"/>
</dbReference>
<evidence type="ECO:0008006" key="3">
    <source>
        <dbReference type="Google" id="ProtNLM"/>
    </source>
</evidence>
<dbReference type="RefSeq" id="WP_013032089.1">
    <property type="nucleotide sequence ID" value="NC_013960.1"/>
</dbReference>
<name>D5BYY4_NITHN</name>
<dbReference type="eggNOG" id="ENOG5032RIR">
    <property type="taxonomic scope" value="Bacteria"/>
</dbReference>
<dbReference type="HOGENOM" id="CLU_080088_0_0_6"/>
<dbReference type="PANTHER" id="PTHR33415">
    <property type="entry name" value="PROTEIN EMBRYO DEFECTIVE 514"/>
    <property type="match status" value="1"/>
</dbReference>
<dbReference type="OrthoDB" id="4177831at2"/>
<organism evidence="1 2">
    <name type="scientific">Nitrosococcus halophilus (strain Nc4)</name>
    <dbReference type="NCBI Taxonomy" id="472759"/>
    <lineage>
        <taxon>Bacteria</taxon>
        <taxon>Pseudomonadati</taxon>
        <taxon>Pseudomonadota</taxon>
        <taxon>Gammaproteobacteria</taxon>
        <taxon>Chromatiales</taxon>
        <taxon>Chromatiaceae</taxon>
        <taxon>Nitrosococcus</taxon>
    </lineage>
</organism>
<evidence type="ECO:0000313" key="2">
    <source>
        <dbReference type="Proteomes" id="UP000001844"/>
    </source>
</evidence>
<dbReference type="STRING" id="472759.Nhal_1024"/>
<dbReference type="PANTHER" id="PTHR33415:SF12">
    <property type="entry name" value="PROTEIN EMBRYO DEFECTIVE 514"/>
    <property type="match status" value="1"/>
</dbReference>
<dbReference type="Pfam" id="PF11523">
    <property type="entry name" value="DUF3223"/>
    <property type="match status" value="1"/>
</dbReference>
<dbReference type="EMBL" id="CP001798">
    <property type="protein sequence ID" value="ADE14197.1"/>
    <property type="molecule type" value="Genomic_DNA"/>
</dbReference>
<reference evidence="2" key="1">
    <citation type="submission" date="2010-04" db="EMBL/GenBank/DDBJ databases">
        <title>Complete genome sequence of Nitrosococcus halophilus Nc4, a salt-adapted, aerobic obligate ammonia-oxidizing sulfur purple bacterium.</title>
        <authorList>
            <consortium name="US DOE Joint Genome Institute"/>
            <person name="Campbell M.A."/>
            <person name="Malfatti S.A."/>
            <person name="Chain P.S.G."/>
            <person name="Heidelberg J.F."/>
            <person name="Ward B.B."/>
            <person name="Klotz M.G."/>
        </authorList>
    </citation>
    <scope>NUCLEOTIDE SEQUENCE [LARGE SCALE GENOMIC DNA]</scope>
    <source>
        <strain evidence="2">Nc4</strain>
    </source>
</reference>
<dbReference type="Proteomes" id="UP000001844">
    <property type="component" value="Chromosome"/>
</dbReference>
<keyword evidence="2" id="KW-1185">Reference proteome</keyword>
<accession>D5BYY4</accession>
<gene>
    <name evidence="1" type="ordered locus">Nhal_1024</name>
</gene>
<dbReference type="KEGG" id="nhl:Nhal_1024"/>
<protein>
    <recommendedName>
        <fullName evidence="3">DUF3223 domain-containing protein</fullName>
    </recommendedName>
</protein>
<evidence type="ECO:0000313" key="1">
    <source>
        <dbReference type="EMBL" id="ADE14197.1"/>
    </source>
</evidence>